<keyword evidence="1" id="KW-0812">Transmembrane</keyword>
<comment type="caution">
    <text evidence="2">The sequence shown here is derived from an EMBL/GenBank/DDBJ whole genome shotgun (WGS) entry which is preliminary data.</text>
</comment>
<sequence>MMPFVSLRDLFSGTEILVAMAPALIIFAVCALLLKGKAHEGNGAQPSAQDAADTDLAL</sequence>
<proteinExistence type="predicted"/>
<evidence type="ECO:0000256" key="1">
    <source>
        <dbReference type="SAM" id="Phobius"/>
    </source>
</evidence>
<keyword evidence="3" id="KW-1185">Reference proteome</keyword>
<dbReference type="RefSeq" id="WP_169418176.1">
    <property type="nucleotide sequence ID" value="NZ_JABBFX010000001.1"/>
</dbReference>
<evidence type="ECO:0000313" key="3">
    <source>
        <dbReference type="Proteomes" id="UP000541185"/>
    </source>
</evidence>
<dbReference type="EMBL" id="JABBFX010000001">
    <property type="protein sequence ID" value="NML44007.1"/>
    <property type="molecule type" value="Genomic_DNA"/>
</dbReference>
<dbReference type="AlphaFoldDB" id="A0A848H0M9"/>
<reference evidence="2 3" key="1">
    <citation type="submission" date="2020-04" db="EMBL/GenBank/DDBJ databases">
        <title>Ramlibacter sp. G-1-2-2 isolated from soil.</title>
        <authorList>
            <person name="Dahal R.H."/>
        </authorList>
    </citation>
    <scope>NUCLEOTIDE SEQUENCE [LARGE SCALE GENOMIC DNA]</scope>
    <source>
        <strain evidence="2 3">G-1-2-2</strain>
    </source>
</reference>
<keyword evidence="1" id="KW-0472">Membrane</keyword>
<evidence type="ECO:0000313" key="2">
    <source>
        <dbReference type="EMBL" id="NML44007.1"/>
    </source>
</evidence>
<name>A0A848H0M9_9BURK</name>
<gene>
    <name evidence="2" type="ORF">HHL11_09620</name>
</gene>
<organism evidence="2 3">
    <name type="scientific">Ramlibacter agri</name>
    <dbReference type="NCBI Taxonomy" id="2728837"/>
    <lineage>
        <taxon>Bacteria</taxon>
        <taxon>Pseudomonadati</taxon>
        <taxon>Pseudomonadota</taxon>
        <taxon>Betaproteobacteria</taxon>
        <taxon>Burkholderiales</taxon>
        <taxon>Comamonadaceae</taxon>
        <taxon>Ramlibacter</taxon>
    </lineage>
</organism>
<feature type="transmembrane region" description="Helical" evidence="1">
    <location>
        <begin position="16"/>
        <end position="34"/>
    </location>
</feature>
<accession>A0A848H0M9</accession>
<keyword evidence="1" id="KW-1133">Transmembrane helix</keyword>
<dbReference type="Proteomes" id="UP000541185">
    <property type="component" value="Unassembled WGS sequence"/>
</dbReference>
<protein>
    <submittedName>
        <fullName evidence="2">Uncharacterized protein</fullName>
    </submittedName>
</protein>